<protein>
    <submittedName>
        <fullName evidence="8">Integrase</fullName>
    </submittedName>
</protein>
<evidence type="ECO:0000259" key="6">
    <source>
        <dbReference type="PROSITE" id="PS51898"/>
    </source>
</evidence>
<keyword evidence="4" id="KW-0233">DNA recombination</keyword>
<sequence>MARTRTYADRVNVIKMIKIDGKWPFAPVIERNGKIVRDHVLVNGKDEHHPEGRYYLEWYEDGKKRRQPIEKFEEAVPAARAKFIELQARKAGILVELPKLQIRPAPPAPAPGLVAAEQPDPGRLTMVVAIDRYLEFCKKQRSLRTFRTYRPALQNYFLNSFTKTYVDEVDRDDILRYIGYCFDHGLAARSVYDKVVTVLTLLKRHGHKKLIESSDWPDYVETIRPVYEPEEIHSMLRVATPIEALLIKFFLTSGFRNRETRFLSWYDLDFRNSLARVTSKPIWKFNPKNYEERAVPLPTAMIEQLQQLKEERGAGAADLVFPNTVGKPDTLHLEIIKKVARRAKLNCGQCVSERGFKCAQGPYCERIFLHKFRHTFATQHLRDGIDIRTLQNWMGHRSIKSTMVYLKGIQSRDALAKVNAGALAAFVA</sequence>
<dbReference type="OrthoDB" id="102818at2"/>
<evidence type="ECO:0000256" key="1">
    <source>
        <dbReference type="ARBA" id="ARBA00008857"/>
    </source>
</evidence>
<dbReference type="Proteomes" id="UP000289437">
    <property type="component" value="Unassembled WGS sequence"/>
</dbReference>
<comment type="similarity">
    <text evidence="1">Belongs to the 'phage' integrase family.</text>
</comment>
<dbReference type="Pfam" id="PF00589">
    <property type="entry name" value="Phage_integrase"/>
    <property type="match status" value="1"/>
</dbReference>
<dbReference type="PROSITE" id="PS51900">
    <property type="entry name" value="CB"/>
    <property type="match status" value="1"/>
</dbReference>
<evidence type="ECO:0000313" key="9">
    <source>
        <dbReference type="Proteomes" id="UP000289437"/>
    </source>
</evidence>
<reference evidence="8 9" key="1">
    <citation type="submission" date="2018-11" db="EMBL/GenBank/DDBJ databases">
        <authorList>
            <person name="Mardanov A.V."/>
            <person name="Ravin N.V."/>
            <person name="Dedysh S.N."/>
        </authorList>
    </citation>
    <scope>NUCLEOTIDE SEQUENCE [LARGE SCALE GENOMIC DNA]</scope>
    <source>
        <strain evidence="8 9">AF10</strain>
    </source>
</reference>
<feature type="domain" description="Tyr recombinase" evidence="6">
    <location>
        <begin position="222"/>
        <end position="420"/>
    </location>
</feature>
<reference evidence="9" key="2">
    <citation type="submission" date="2019-02" db="EMBL/GenBank/DDBJ databases">
        <title>Granulicella sibirica sp. nov., a psychrotolerant acidobacterium isolated from an organic soil layer in forested tundra, West Siberia.</title>
        <authorList>
            <person name="Oshkin I.Y."/>
            <person name="Kulichevskaya I.S."/>
            <person name="Rijpstra W.I.C."/>
            <person name="Sinninghe Damste J.S."/>
            <person name="Rakitin A.L."/>
            <person name="Ravin N.V."/>
            <person name="Dedysh S.N."/>
        </authorList>
    </citation>
    <scope>NUCLEOTIDE SEQUENCE [LARGE SCALE GENOMIC DNA]</scope>
    <source>
        <strain evidence="9">AF10</strain>
    </source>
</reference>
<evidence type="ECO:0000259" key="7">
    <source>
        <dbReference type="PROSITE" id="PS51900"/>
    </source>
</evidence>
<comment type="caution">
    <text evidence="8">The sequence shown here is derived from an EMBL/GenBank/DDBJ whole genome shotgun (WGS) entry which is preliminary data.</text>
</comment>
<dbReference type="Gene3D" id="1.10.443.10">
    <property type="entry name" value="Intergrase catalytic core"/>
    <property type="match status" value="1"/>
</dbReference>
<dbReference type="Gene3D" id="1.10.150.130">
    <property type="match status" value="1"/>
</dbReference>
<dbReference type="PANTHER" id="PTHR30349:SF41">
    <property type="entry name" value="INTEGRASE_RECOMBINASE PROTEIN MJ0367-RELATED"/>
    <property type="match status" value="1"/>
</dbReference>
<keyword evidence="2" id="KW-0229">DNA integration</keyword>
<name>A0A4V1L521_9BACT</name>
<dbReference type="GO" id="GO:0003677">
    <property type="term" value="F:DNA binding"/>
    <property type="evidence" value="ECO:0007669"/>
    <property type="project" value="UniProtKB-UniRule"/>
</dbReference>
<dbReference type="InterPro" id="IPR010998">
    <property type="entry name" value="Integrase_recombinase_N"/>
</dbReference>
<organism evidence="8 9">
    <name type="scientific">Granulicella sibirica</name>
    <dbReference type="NCBI Taxonomy" id="2479048"/>
    <lineage>
        <taxon>Bacteria</taxon>
        <taxon>Pseudomonadati</taxon>
        <taxon>Acidobacteriota</taxon>
        <taxon>Terriglobia</taxon>
        <taxon>Terriglobales</taxon>
        <taxon>Acidobacteriaceae</taxon>
        <taxon>Granulicella</taxon>
    </lineage>
</organism>
<dbReference type="InterPro" id="IPR013762">
    <property type="entry name" value="Integrase-like_cat_sf"/>
</dbReference>
<dbReference type="RefSeq" id="WP_128915159.1">
    <property type="nucleotide sequence ID" value="NZ_RDSM01000004.1"/>
</dbReference>
<dbReference type="CDD" id="cd00397">
    <property type="entry name" value="DNA_BRE_C"/>
    <property type="match status" value="1"/>
</dbReference>
<dbReference type="PROSITE" id="PS51898">
    <property type="entry name" value="TYR_RECOMBINASE"/>
    <property type="match status" value="1"/>
</dbReference>
<dbReference type="AlphaFoldDB" id="A0A4V1L521"/>
<evidence type="ECO:0000256" key="2">
    <source>
        <dbReference type="ARBA" id="ARBA00022908"/>
    </source>
</evidence>
<dbReference type="InterPro" id="IPR050090">
    <property type="entry name" value="Tyrosine_recombinase_XerCD"/>
</dbReference>
<accession>A0A4V1L521</accession>
<dbReference type="SUPFAM" id="SSF56349">
    <property type="entry name" value="DNA breaking-rejoining enzymes"/>
    <property type="match status" value="1"/>
</dbReference>
<keyword evidence="9" id="KW-1185">Reference proteome</keyword>
<dbReference type="GO" id="GO:0006310">
    <property type="term" value="P:DNA recombination"/>
    <property type="evidence" value="ECO:0007669"/>
    <property type="project" value="UniProtKB-KW"/>
</dbReference>
<evidence type="ECO:0000256" key="3">
    <source>
        <dbReference type="ARBA" id="ARBA00023125"/>
    </source>
</evidence>
<evidence type="ECO:0000256" key="5">
    <source>
        <dbReference type="PROSITE-ProRule" id="PRU01248"/>
    </source>
</evidence>
<keyword evidence="3 5" id="KW-0238">DNA-binding</keyword>
<dbReference type="InterPro" id="IPR044068">
    <property type="entry name" value="CB"/>
</dbReference>
<dbReference type="InterPro" id="IPR002104">
    <property type="entry name" value="Integrase_catalytic"/>
</dbReference>
<evidence type="ECO:0000313" key="8">
    <source>
        <dbReference type="EMBL" id="RXH54244.1"/>
    </source>
</evidence>
<dbReference type="PANTHER" id="PTHR30349">
    <property type="entry name" value="PHAGE INTEGRASE-RELATED"/>
    <property type="match status" value="1"/>
</dbReference>
<proteinExistence type="inferred from homology"/>
<evidence type="ECO:0000256" key="4">
    <source>
        <dbReference type="ARBA" id="ARBA00023172"/>
    </source>
</evidence>
<feature type="domain" description="Core-binding (CB)" evidence="7">
    <location>
        <begin position="124"/>
        <end position="206"/>
    </location>
</feature>
<dbReference type="InterPro" id="IPR011010">
    <property type="entry name" value="DNA_brk_join_enz"/>
</dbReference>
<gene>
    <name evidence="8" type="ORF">GRAN_4540</name>
</gene>
<dbReference type="EMBL" id="RDSM01000004">
    <property type="protein sequence ID" value="RXH54244.1"/>
    <property type="molecule type" value="Genomic_DNA"/>
</dbReference>
<dbReference type="GO" id="GO:0015074">
    <property type="term" value="P:DNA integration"/>
    <property type="evidence" value="ECO:0007669"/>
    <property type="project" value="UniProtKB-KW"/>
</dbReference>